<proteinExistence type="predicted"/>
<organism evidence="3 4">
    <name type="scientific">Azospirillum oleiclasticum</name>
    <dbReference type="NCBI Taxonomy" id="2735135"/>
    <lineage>
        <taxon>Bacteria</taxon>
        <taxon>Pseudomonadati</taxon>
        <taxon>Pseudomonadota</taxon>
        <taxon>Alphaproteobacteria</taxon>
        <taxon>Rhodospirillales</taxon>
        <taxon>Azospirillaceae</taxon>
        <taxon>Azospirillum</taxon>
    </lineage>
</organism>
<dbReference type="Pfam" id="PF01817">
    <property type="entry name" value="CM_2"/>
    <property type="match status" value="1"/>
</dbReference>
<reference evidence="3 4" key="1">
    <citation type="submission" date="2020-05" db="EMBL/GenBank/DDBJ databases">
        <title>Azospirillum oleiclasticum sp. nov, a nitrogen-fixing and heavy crude oil-emulsifying bacterium isolated from the crude oil of Yumen Oilfield.</title>
        <authorList>
            <person name="Wu D."/>
            <person name="Cai M."/>
            <person name="Zhang X."/>
        </authorList>
    </citation>
    <scope>NUCLEOTIDE SEQUENCE [LARGE SCALE GENOMIC DNA]</scope>
    <source>
        <strain evidence="3 4">ROY-1-1-2</strain>
    </source>
</reference>
<dbReference type="Proteomes" id="UP000584642">
    <property type="component" value="Unassembled WGS sequence"/>
</dbReference>
<dbReference type="InterPro" id="IPR036979">
    <property type="entry name" value="CM_dom_sf"/>
</dbReference>
<dbReference type="InterPro" id="IPR036263">
    <property type="entry name" value="Chorismate_II_sf"/>
</dbReference>
<evidence type="ECO:0000259" key="2">
    <source>
        <dbReference type="PROSITE" id="PS51168"/>
    </source>
</evidence>
<comment type="caution">
    <text evidence="3">The sequence shown here is derived from an EMBL/GenBank/DDBJ whole genome shotgun (WGS) entry which is preliminary data.</text>
</comment>
<name>A0ABX2T684_9PROT</name>
<dbReference type="EMBL" id="JABFDB010000001">
    <property type="protein sequence ID" value="NYZ18663.1"/>
    <property type="molecule type" value="Genomic_DNA"/>
</dbReference>
<dbReference type="RefSeq" id="WP_180280387.1">
    <property type="nucleotide sequence ID" value="NZ_JABFDB010000001.1"/>
</dbReference>
<protein>
    <recommendedName>
        <fullName evidence="1">chorismate mutase</fullName>
        <ecNumber evidence="1">5.4.99.5</ecNumber>
    </recommendedName>
</protein>
<gene>
    <name evidence="3" type="ORF">HND93_02980</name>
</gene>
<evidence type="ECO:0000313" key="3">
    <source>
        <dbReference type="EMBL" id="NYZ18663.1"/>
    </source>
</evidence>
<dbReference type="Gene3D" id="1.20.59.10">
    <property type="entry name" value="Chorismate mutase"/>
    <property type="match status" value="1"/>
</dbReference>
<evidence type="ECO:0000256" key="1">
    <source>
        <dbReference type="ARBA" id="ARBA00012404"/>
    </source>
</evidence>
<dbReference type="PROSITE" id="PS51168">
    <property type="entry name" value="CHORISMATE_MUT_2"/>
    <property type="match status" value="1"/>
</dbReference>
<accession>A0ABX2T684</accession>
<feature type="domain" description="Chorismate mutase" evidence="2">
    <location>
        <begin position="1"/>
        <end position="91"/>
    </location>
</feature>
<dbReference type="EC" id="5.4.99.5" evidence="1"/>
<dbReference type="SMART" id="SM00830">
    <property type="entry name" value="CM_2"/>
    <property type="match status" value="1"/>
</dbReference>
<sequence length="291" mass="31932">MSSTPSLDELRREIDQIDDAIHDLLMRRTRIVEQVGHVKGIEGGINLRPAREAVILRRLMARHAGSFPPQVMVRMWREMISALTRLQGPFAIAVFAPEDRRGYWDIARDHFGSAVPMTAVNSPAAALRAVAEGNATVGIVPYPAEDDADPWWRFLVNADGRTPRVVARLPFCGRGNARGEDRDALAIGPIPHEPTGDDRTLLGIELGADLSRGRLKDALEANRLPPTSFCTWHSRDPQGPSVHLVEIADFVAPDDPRVAALIARLSDMPVRVITLGGYAVPLSFPQDGRKG</sequence>
<dbReference type="InterPro" id="IPR002701">
    <property type="entry name" value="CM_II_prokaryot"/>
</dbReference>
<evidence type="ECO:0000313" key="4">
    <source>
        <dbReference type="Proteomes" id="UP000584642"/>
    </source>
</evidence>
<dbReference type="SUPFAM" id="SSF48600">
    <property type="entry name" value="Chorismate mutase II"/>
    <property type="match status" value="1"/>
</dbReference>
<keyword evidence="4" id="KW-1185">Reference proteome</keyword>